<proteinExistence type="predicted"/>
<dbReference type="InterPro" id="IPR038765">
    <property type="entry name" value="Papain-like_cys_pep_sf"/>
</dbReference>
<comment type="caution">
    <text evidence="2">The sequence shown here is derived from an EMBL/GenBank/DDBJ whole genome shotgun (WGS) entry which is preliminary data.</text>
</comment>
<name>A0A7Z8E2K5_STACP</name>
<dbReference type="SUPFAM" id="SSF54001">
    <property type="entry name" value="Cysteine proteinases"/>
    <property type="match status" value="1"/>
</dbReference>
<feature type="region of interest" description="Disordered" evidence="1">
    <location>
        <begin position="73"/>
        <end position="94"/>
    </location>
</feature>
<dbReference type="RefSeq" id="WP_049427071.1">
    <property type="nucleotide sequence ID" value="NZ_JACMVI010000003.1"/>
</dbReference>
<evidence type="ECO:0000313" key="2">
    <source>
        <dbReference type="EMBL" id="TBW76074.1"/>
    </source>
</evidence>
<organism evidence="2 3">
    <name type="scientific">Staphylococcus capitis</name>
    <dbReference type="NCBI Taxonomy" id="29388"/>
    <lineage>
        <taxon>Bacteria</taxon>
        <taxon>Bacillati</taxon>
        <taxon>Bacillota</taxon>
        <taxon>Bacilli</taxon>
        <taxon>Bacillales</taxon>
        <taxon>Staphylococcaceae</taxon>
        <taxon>Staphylococcus</taxon>
    </lineage>
</organism>
<evidence type="ECO:0000313" key="3">
    <source>
        <dbReference type="Proteomes" id="UP000291949"/>
    </source>
</evidence>
<dbReference type="Proteomes" id="UP000291949">
    <property type="component" value="Unassembled WGS sequence"/>
</dbReference>
<dbReference type="EMBL" id="SCHC01000003">
    <property type="protein sequence ID" value="TBW76074.1"/>
    <property type="molecule type" value="Genomic_DNA"/>
</dbReference>
<protein>
    <submittedName>
        <fullName evidence="2">Uncharacterized protein</fullName>
    </submittedName>
</protein>
<evidence type="ECO:0000256" key="1">
    <source>
        <dbReference type="SAM" id="MobiDB-lite"/>
    </source>
</evidence>
<reference evidence="2 3" key="1">
    <citation type="journal article" date="2019" name="Sci. Transl. Med.">
        <title>Quorum sensing between bacterial species on the skin protects against epidermal injury in atopic dermatitis.</title>
        <authorList>
            <person name="Williams M.R."/>
        </authorList>
    </citation>
    <scope>NUCLEOTIDE SEQUENCE [LARGE SCALE GENOMIC DNA]</scope>
    <source>
        <strain evidence="2 3">H8</strain>
    </source>
</reference>
<dbReference type="AlphaFoldDB" id="A0A7Z8E2K5"/>
<accession>A0A7Z8E2K5</accession>
<sequence length="249" mass="28846">MKKLITSLLCTTICGTVLTTGSIDAQVESSTNSNSLKELQDEGVVSKSITEEQWKQIQAKNREEEAKFERTAEEQWQKQQKQDQIDRENRKRKKKFHLKKGDYFITNGVSAKGLTGHAAIYVGNGYIKEARGYGKSTRTKSFRKWKYSTLKKKKGHPKHRYISVYRASKKYRGKARNYAKSHFNHVPYNITPNPYSKGATYCSKLVWQSYYYGAGPSSVRPFSQPQFIIYPYALHRYIKSKPVRIYTRG</sequence>
<feature type="compositionally biased region" description="Basic and acidic residues" evidence="1">
    <location>
        <begin position="73"/>
        <end position="89"/>
    </location>
</feature>
<gene>
    <name evidence="2" type="ORF">EQ811_09515</name>
</gene>
<dbReference type="Gene3D" id="3.90.1720.10">
    <property type="entry name" value="endopeptidase domain like (from Nostoc punctiforme)"/>
    <property type="match status" value="1"/>
</dbReference>